<dbReference type="Proteomes" id="UP001430065">
    <property type="component" value="Unassembled WGS sequence"/>
</dbReference>
<reference evidence="2 3" key="1">
    <citation type="submission" date="2020-10" db="EMBL/GenBank/DDBJ databases">
        <title>Phylogeny of dyella-like bacteria.</title>
        <authorList>
            <person name="Fu J."/>
        </authorList>
    </citation>
    <scope>NUCLEOTIDE SEQUENCE [LARGE SCALE GENOMIC DNA]</scope>
    <source>
        <strain evidence="2 3">THG-B117</strain>
    </source>
</reference>
<proteinExistence type="predicted"/>
<keyword evidence="1" id="KW-1133">Transmembrane helix</keyword>
<dbReference type="Pfam" id="PF11391">
    <property type="entry name" value="DUF2798"/>
    <property type="match status" value="1"/>
</dbReference>
<feature type="transmembrane region" description="Helical" evidence="1">
    <location>
        <begin position="43"/>
        <end position="62"/>
    </location>
</feature>
<name>A0ABS2JUL6_9GAMM</name>
<keyword evidence="3" id="KW-1185">Reference proteome</keyword>
<evidence type="ECO:0000256" key="1">
    <source>
        <dbReference type="SAM" id="Phobius"/>
    </source>
</evidence>
<dbReference type="EMBL" id="JADIKC010000005">
    <property type="protein sequence ID" value="MBM7122142.1"/>
    <property type="molecule type" value="Genomic_DNA"/>
</dbReference>
<dbReference type="RefSeq" id="WP_204636574.1">
    <property type="nucleotide sequence ID" value="NZ_JADIKC010000005.1"/>
</dbReference>
<gene>
    <name evidence="2" type="ORF">ISP20_13335</name>
</gene>
<organism evidence="2 3">
    <name type="scientific">Dyella kyungheensis</name>
    <dbReference type="NCBI Taxonomy" id="1242174"/>
    <lineage>
        <taxon>Bacteria</taxon>
        <taxon>Pseudomonadati</taxon>
        <taxon>Pseudomonadota</taxon>
        <taxon>Gammaproteobacteria</taxon>
        <taxon>Lysobacterales</taxon>
        <taxon>Rhodanobacteraceae</taxon>
        <taxon>Dyella</taxon>
    </lineage>
</organism>
<feature type="transmembrane region" description="Helical" evidence="1">
    <location>
        <begin position="12"/>
        <end position="31"/>
    </location>
</feature>
<dbReference type="InterPro" id="IPR021529">
    <property type="entry name" value="DUF2798"/>
</dbReference>
<sequence length="78" mass="8714">MLGISTRNSHYVYGVIQSIITCMVAAAIANLPSLSPGDFIQHWLRSWAMSALVMLPVVLFAAPWIRRVVDRLACDRRS</sequence>
<protein>
    <submittedName>
        <fullName evidence="2">DUF2798 domain-containing protein</fullName>
    </submittedName>
</protein>
<evidence type="ECO:0000313" key="3">
    <source>
        <dbReference type="Proteomes" id="UP001430065"/>
    </source>
</evidence>
<keyword evidence="1" id="KW-0812">Transmembrane</keyword>
<accession>A0ABS2JUL6</accession>
<comment type="caution">
    <text evidence="2">The sequence shown here is derived from an EMBL/GenBank/DDBJ whole genome shotgun (WGS) entry which is preliminary data.</text>
</comment>
<evidence type="ECO:0000313" key="2">
    <source>
        <dbReference type="EMBL" id="MBM7122142.1"/>
    </source>
</evidence>
<keyword evidence="1" id="KW-0472">Membrane</keyword>